<comment type="caution">
    <text evidence="1">The sequence shown here is derived from an EMBL/GenBank/DDBJ whole genome shotgun (WGS) entry which is preliminary data.</text>
</comment>
<dbReference type="EMBL" id="JAPUFD010000002">
    <property type="protein sequence ID" value="MDI1485830.1"/>
    <property type="molecule type" value="Genomic_DNA"/>
</dbReference>
<keyword evidence="2" id="KW-1185">Reference proteome</keyword>
<organism evidence="1 2">
    <name type="scientific">Ramalina farinacea</name>
    <dbReference type="NCBI Taxonomy" id="258253"/>
    <lineage>
        <taxon>Eukaryota</taxon>
        <taxon>Fungi</taxon>
        <taxon>Dikarya</taxon>
        <taxon>Ascomycota</taxon>
        <taxon>Pezizomycotina</taxon>
        <taxon>Lecanoromycetes</taxon>
        <taxon>OSLEUM clade</taxon>
        <taxon>Lecanoromycetidae</taxon>
        <taxon>Lecanorales</taxon>
        <taxon>Lecanorineae</taxon>
        <taxon>Ramalinaceae</taxon>
        <taxon>Ramalina</taxon>
    </lineage>
</organism>
<protein>
    <submittedName>
        <fullName evidence="1">Uncharacterized protein</fullName>
    </submittedName>
</protein>
<sequence length="174" mass="20285">MTFLQKSTAMFYAPYQHYYDIEWPMRQAKMIHRFRHVRVPPINDPEEDKAIKWLLVCEQFHGKWSDTSLIHALVDIEQAFGLNIVQYGGRDKNNRTWVKFYEADNRQFEGRGNLVFVLWLHEDTDTIPVDGFFYQVGQLLQHQATPPEMSFAPEDGIVFGDAELTKWASKAGAS</sequence>
<gene>
    <name evidence="1" type="ORF">OHK93_004019</name>
</gene>
<dbReference type="AlphaFoldDB" id="A0AA43QFZ7"/>
<evidence type="ECO:0000313" key="2">
    <source>
        <dbReference type="Proteomes" id="UP001161017"/>
    </source>
</evidence>
<reference evidence="1" key="1">
    <citation type="journal article" date="2023" name="Genome Biol. Evol.">
        <title>First Whole Genome Sequence and Flow Cytometry Genome Size Data for the Lichen-Forming Fungus Ramalina farinacea (Ascomycota).</title>
        <authorList>
            <person name="Llewellyn T."/>
            <person name="Mian S."/>
            <person name="Hill R."/>
            <person name="Leitch I.J."/>
            <person name="Gaya E."/>
        </authorList>
    </citation>
    <scope>NUCLEOTIDE SEQUENCE</scope>
    <source>
        <strain evidence="1">LIQ254RAFAR</strain>
    </source>
</reference>
<accession>A0AA43QFZ7</accession>
<dbReference type="Proteomes" id="UP001161017">
    <property type="component" value="Unassembled WGS sequence"/>
</dbReference>
<name>A0AA43QFZ7_9LECA</name>
<proteinExistence type="predicted"/>
<evidence type="ECO:0000313" key="1">
    <source>
        <dbReference type="EMBL" id="MDI1485830.1"/>
    </source>
</evidence>